<dbReference type="NCBIfam" id="TIGR03513">
    <property type="entry name" value="GldL_gliding"/>
    <property type="match status" value="1"/>
</dbReference>
<dbReference type="InterPro" id="IPR019852">
    <property type="entry name" value="Motility-assoc_prot_GldL"/>
</dbReference>
<name>T1CR57_9PORP</name>
<organism evidence="2 3">
    <name type="scientific">Porphyromonas crevioricanis JCM 15906</name>
    <dbReference type="NCBI Taxonomy" id="1305617"/>
    <lineage>
        <taxon>Bacteria</taxon>
        <taxon>Pseudomonadati</taxon>
        <taxon>Bacteroidota</taxon>
        <taxon>Bacteroidia</taxon>
        <taxon>Bacteroidales</taxon>
        <taxon>Porphyromonadaceae</taxon>
        <taxon>Porphyromonas</taxon>
    </lineage>
</organism>
<accession>T1CR57</accession>
<reference evidence="2 3" key="2">
    <citation type="journal article" date="2013" name="Genome Announc.">
        <title>Draft Genome Sequences of Porphyromonas crevioricanis JCM 15906T and Porphyromonas cansulci JCM 13913T Isolated from a Canine Oral Cavity.</title>
        <authorList>
            <person name="Sakamoto M."/>
            <person name="Tanaka N."/>
            <person name="Shiwa Y."/>
            <person name="Yoshikawa H."/>
            <person name="Ohkuma M."/>
        </authorList>
    </citation>
    <scope>NUCLEOTIDE SEQUENCE [LARGE SCALE GENOMIC DNA]</scope>
    <source>
        <strain evidence="2 3">JCM 15906</strain>
    </source>
</reference>
<dbReference type="InterPro" id="IPR055087">
    <property type="entry name" value="GldL-like_N"/>
</dbReference>
<dbReference type="AlphaFoldDB" id="T1CR57"/>
<proteinExistence type="predicted"/>
<sequence>MLFVGMMTEFFVFFISAFEKPANEYHWENLFPQLDSDNPMDKEEMEARKEYFQEKARQAAQSGDGIQGFPFPYTAPLAGAPVVNTASVTSATSPSAAGVPQSPLSDILPEDQLAKLKDGIEKLALASEQLARIGQMSEGMVQTYEQLQGMTEASAGYQKEMENLGRNIAGLNTIYEIQLKGISSQIDTIEHINRGLQHIRDMYDGTVIDSSHFRTENERMAAQLTKLNEVYARLLSALTVNMNVPNMGAGAPKQSES</sequence>
<dbReference type="Pfam" id="PF22827">
    <property type="entry name" value="GldL_N"/>
    <property type="match status" value="1"/>
</dbReference>
<dbReference type="Proteomes" id="UP000018031">
    <property type="component" value="Unassembled WGS sequence"/>
</dbReference>
<reference evidence="3" key="1">
    <citation type="journal article" date="2013" name="Genome">
        <title>Draft Genome Sequences of Porphyromonas crevioricanis JCM 15906T and Porphyromonas cansulci JCM 13913T Isolated from a Canine Oral Cavity.</title>
        <authorList>
            <person name="Sakamoto M."/>
            <person name="Tanaka N."/>
            <person name="Shiwa Y."/>
            <person name="Yoshikawa H."/>
            <person name="Ohkuma M."/>
        </authorList>
    </citation>
    <scope>NUCLEOTIDE SEQUENCE [LARGE SCALE GENOMIC DNA]</scope>
    <source>
        <strain evidence="3">JCM 15906</strain>
    </source>
</reference>
<protein>
    <recommendedName>
        <fullName evidence="1">Gliding motility protein GldL-like N-terminal domain-containing protein</fullName>
    </recommendedName>
</protein>
<feature type="domain" description="Gliding motility protein GldL-like N-terminal" evidence="1">
    <location>
        <begin position="1"/>
        <end position="36"/>
    </location>
</feature>
<evidence type="ECO:0000259" key="1">
    <source>
        <dbReference type="Pfam" id="PF22827"/>
    </source>
</evidence>
<evidence type="ECO:0000313" key="3">
    <source>
        <dbReference type="Proteomes" id="UP000018031"/>
    </source>
</evidence>
<comment type="caution">
    <text evidence="2">The sequence shown here is derived from an EMBL/GenBank/DDBJ whole genome shotgun (WGS) entry which is preliminary data.</text>
</comment>
<gene>
    <name evidence="2" type="ORF">PORCRE_2055</name>
</gene>
<dbReference type="EMBL" id="BAOU01000072">
    <property type="protein sequence ID" value="GAD06322.1"/>
    <property type="molecule type" value="Genomic_DNA"/>
</dbReference>
<evidence type="ECO:0000313" key="2">
    <source>
        <dbReference type="EMBL" id="GAD06322.1"/>
    </source>
</evidence>